<protein>
    <submittedName>
        <fullName evidence="2">Uncharacterized protein</fullName>
    </submittedName>
</protein>
<proteinExistence type="predicted"/>
<evidence type="ECO:0000313" key="1">
    <source>
        <dbReference type="EMBL" id="WTS09889.1"/>
    </source>
</evidence>
<dbReference type="EMBL" id="CP108195">
    <property type="protein sequence ID" value="WTS17106.1"/>
    <property type="molecule type" value="Genomic_DNA"/>
</dbReference>
<evidence type="ECO:0000313" key="4">
    <source>
        <dbReference type="EMBL" id="WTS17106.1"/>
    </source>
</evidence>
<gene>
    <name evidence="1" type="ORF">OHU69_01355</name>
    <name evidence="2" type="ORF">OHU69_02380</name>
    <name evidence="3" type="ORF">OHU69_39465</name>
    <name evidence="4" type="ORF">OHU69_42350</name>
</gene>
<sequence length="110" mass="12475">MPKNPPESMQDHLRHRLNVRAKERWPQLARVQVRFRSGFAYVAGELPGEEEPLPLCRLRFTGVLHTWGFALYLASRGKYEDNFLPTGLPFGSPEDALDCACGFYLGDPTP</sequence>
<dbReference type="EMBL" id="CP108195">
    <property type="protein sequence ID" value="WTS16604.1"/>
    <property type="molecule type" value="Genomic_DNA"/>
</dbReference>
<organism evidence="2">
    <name type="scientific">Streptomyces sp. NBC_00119</name>
    <dbReference type="NCBI Taxonomy" id="2975659"/>
    <lineage>
        <taxon>Bacteria</taxon>
        <taxon>Bacillati</taxon>
        <taxon>Actinomycetota</taxon>
        <taxon>Actinomycetes</taxon>
        <taxon>Kitasatosporales</taxon>
        <taxon>Streptomycetaceae</taxon>
        <taxon>Streptomyces</taxon>
    </lineage>
</organism>
<evidence type="ECO:0000313" key="2">
    <source>
        <dbReference type="EMBL" id="WTS10048.1"/>
    </source>
</evidence>
<dbReference type="EMBL" id="CP108195">
    <property type="protein sequence ID" value="WTS09889.1"/>
    <property type="molecule type" value="Genomic_DNA"/>
</dbReference>
<name>A0AAU1TWG8_9ACTN</name>
<reference evidence="2" key="1">
    <citation type="submission" date="2022-10" db="EMBL/GenBank/DDBJ databases">
        <title>The complete genomes of actinobacterial strains from the NBC collection.</title>
        <authorList>
            <person name="Joergensen T.S."/>
            <person name="Alvarez Arevalo M."/>
            <person name="Sterndorff E.B."/>
            <person name="Faurdal D."/>
            <person name="Vuksanovic O."/>
            <person name="Mourched A.-S."/>
            <person name="Charusanti P."/>
            <person name="Shaw S."/>
            <person name="Blin K."/>
            <person name="Weber T."/>
        </authorList>
    </citation>
    <scope>NUCLEOTIDE SEQUENCE</scope>
    <source>
        <strain evidence="2">NBC_00119</strain>
    </source>
</reference>
<accession>A0AAU1TWG8</accession>
<dbReference type="EMBL" id="CP108195">
    <property type="protein sequence ID" value="WTS10048.1"/>
    <property type="molecule type" value="Genomic_DNA"/>
</dbReference>
<evidence type="ECO:0000313" key="3">
    <source>
        <dbReference type="EMBL" id="WTS16604.1"/>
    </source>
</evidence>
<dbReference type="AlphaFoldDB" id="A0AAU1TWG8"/>